<dbReference type="PANTHER" id="PTHR30109">
    <property type="entry name" value="HYDROXYLAMINE REDUCTASE"/>
    <property type="match status" value="1"/>
</dbReference>
<dbReference type="Gene3D" id="3.40.50.2030">
    <property type="match status" value="1"/>
</dbReference>
<dbReference type="GO" id="GO:0051536">
    <property type="term" value="F:iron-sulfur cluster binding"/>
    <property type="evidence" value="ECO:0007669"/>
    <property type="project" value="UniProtKB-KW"/>
</dbReference>
<dbReference type="InterPro" id="IPR011254">
    <property type="entry name" value="Prismane-like_sf"/>
</dbReference>
<dbReference type="GO" id="GO:0004601">
    <property type="term" value="F:peroxidase activity"/>
    <property type="evidence" value="ECO:0007669"/>
    <property type="project" value="TreeGrafter"/>
</dbReference>
<sequence length="122" mass="13461">AASAMVKEGGLGDDISDLPAAGAAPEWMSEKAISIGQYFVASGVFTVFGVTWPTLGSEKLTKLLFEEYENTLKGKWAFEPDPIKAAKLMIEHIDKKRKALGIDKTRERVLFDMAKRRELDAV</sequence>
<dbReference type="InterPro" id="IPR016099">
    <property type="entry name" value="Prismane-like_a/b-sand"/>
</dbReference>
<dbReference type="Pfam" id="PF03063">
    <property type="entry name" value="Prismane"/>
    <property type="match status" value="1"/>
</dbReference>
<evidence type="ECO:0000256" key="2">
    <source>
        <dbReference type="ARBA" id="ARBA00023004"/>
    </source>
</evidence>
<protein>
    <submittedName>
        <fullName evidence="4">Carbon monoxide dehydrogenase</fullName>
    </submittedName>
</protein>
<dbReference type="Proteomes" id="UP000229227">
    <property type="component" value="Unassembled WGS sequence"/>
</dbReference>
<evidence type="ECO:0000313" key="5">
    <source>
        <dbReference type="Proteomes" id="UP000229227"/>
    </source>
</evidence>
<accession>A0A2M6ZFA7</accession>
<dbReference type="PANTHER" id="PTHR30109:SF4">
    <property type="entry name" value="CARBON MONOXIDE DEHYDROGENASE"/>
    <property type="match status" value="1"/>
</dbReference>
<dbReference type="EMBL" id="PEWN01000103">
    <property type="protein sequence ID" value="PIU51080.1"/>
    <property type="molecule type" value="Genomic_DNA"/>
</dbReference>
<feature type="non-terminal residue" evidence="4">
    <location>
        <position position="1"/>
    </location>
</feature>
<dbReference type="SUPFAM" id="SSF56821">
    <property type="entry name" value="Prismane protein-like"/>
    <property type="match status" value="1"/>
</dbReference>
<dbReference type="GO" id="GO:0042542">
    <property type="term" value="P:response to hydrogen peroxide"/>
    <property type="evidence" value="ECO:0007669"/>
    <property type="project" value="TreeGrafter"/>
</dbReference>
<comment type="caution">
    <text evidence="4">The sequence shown here is derived from an EMBL/GenBank/DDBJ whole genome shotgun (WGS) entry which is preliminary data.</text>
</comment>
<dbReference type="AlphaFoldDB" id="A0A2M6ZFA7"/>
<gene>
    <name evidence="4" type="ORF">COS91_06280</name>
</gene>
<evidence type="ECO:0000256" key="1">
    <source>
        <dbReference type="ARBA" id="ARBA00022723"/>
    </source>
</evidence>
<evidence type="ECO:0000256" key="3">
    <source>
        <dbReference type="ARBA" id="ARBA00023014"/>
    </source>
</evidence>
<organism evidence="4 5">
    <name type="scientific">Candidatus Desantisbacteria bacterium CG07_land_8_20_14_0_80_39_15</name>
    <dbReference type="NCBI Taxonomy" id="1974549"/>
    <lineage>
        <taxon>Bacteria</taxon>
        <taxon>Candidatus Desantisiibacteriota</taxon>
    </lineage>
</organism>
<keyword evidence="3" id="KW-0411">Iron-sulfur</keyword>
<keyword evidence="2" id="KW-0408">Iron</keyword>
<evidence type="ECO:0000313" key="4">
    <source>
        <dbReference type="EMBL" id="PIU51080.1"/>
    </source>
</evidence>
<dbReference type="GO" id="GO:0046872">
    <property type="term" value="F:metal ion binding"/>
    <property type="evidence" value="ECO:0007669"/>
    <property type="project" value="UniProtKB-KW"/>
</dbReference>
<proteinExistence type="predicted"/>
<name>A0A2M6ZFA7_9BACT</name>
<dbReference type="GO" id="GO:0050418">
    <property type="term" value="F:hydroxylamine reductase activity"/>
    <property type="evidence" value="ECO:0007669"/>
    <property type="project" value="TreeGrafter"/>
</dbReference>
<reference evidence="5" key="1">
    <citation type="submission" date="2017-09" db="EMBL/GenBank/DDBJ databases">
        <title>Depth-based differentiation of microbial function through sediment-hosted aquifers and enrichment of novel symbionts in the deep terrestrial subsurface.</title>
        <authorList>
            <person name="Probst A.J."/>
            <person name="Ladd B."/>
            <person name="Jarett J.K."/>
            <person name="Geller-Mcgrath D.E."/>
            <person name="Sieber C.M.K."/>
            <person name="Emerson J.B."/>
            <person name="Anantharaman K."/>
            <person name="Thomas B.C."/>
            <person name="Malmstrom R."/>
            <person name="Stieglmeier M."/>
            <person name="Klingl A."/>
            <person name="Woyke T."/>
            <person name="Ryan C.M."/>
            <person name="Banfield J.F."/>
        </authorList>
    </citation>
    <scope>NUCLEOTIDE SEQUENCE [LARGE SCALE GENOMIC DNA]</scope>
</reference>
<dbReference type="InterPro" id="IPR004137">
    <property type="entry name" value="HCP/CODH"/>
</dbReference>
<keyword evidence="1" id="KW-0479">Metal-binding</keyword>